<feature type="transmembrane region" description="Helical" evidence="1">
    <location>
        <begin position="6"/>
        <end position="23"/>
    </location>
</feature>
<name>A0A430A5N6_9ENTE</name>
<protein>
    <recommendedName>
        <fullName evidence="4">DUF2304 domain-containing protein</fullName>
    </recommendedName>
</protein>
<dbReference type="EMBL" id="NGJX01000005">
    <property type="protein sequence ID" value="RSU02185.1"/>
    <property type="molecule type" value="Genomic_DNA"/>
</dbReference>
<dbReference type="InterPro" id="IPR019277">
    <property type="entry name" value="DUF2304"/>
</dbReference>
<evidence type="ECO:0000313" key="3">
    <source>
        <dbReference type="Proteomes" id="UP000288197"/>
    </source>
</evidence>
<evidence type="ECO:0000256" key="1">
    <source>
        <dbReference type="SAM" id="Phobius"/>
    </source>
</evidence>
<dbReference type="AlphaFoldDB" id="A0A430A5N6"/>
<proteinExistence type="predicted"/>
<dbReference type="Pfam" id="PF10066">
    <property type="entry name" value="DUF2304"/>
    <property type="match status" value="1"/>
</dbReference>
<comment type="caution">
    <text evidence="2">The sequence shown here is derived from an EMBL/GenBank/DDBJ whole genome shotgun (WGS) entry which is preliminary data.</text>
</comment>
<feature type="transmembrane region" description="Helical" evidence="1">
    <location>
        <begin position="35"/>
        <end position="53"/>
    </location>
</feature>
<gene>
    <name evidence="2" type="ORF">CBF32_06260</name>
</gene>
<dbReference type="OrthoDB" id="2200011at2"/>
<accession>A0A430A5N6</accession>
<evidence type="ECO:0008006" key="4">
    <source>
        <dbReference type="Google" id="ProtNLM"/>
    </source>
</evidence>
<feature type="transmembrane region" description="Helical" evidence="1">
    <location>
        <begin position="65"/>
        <end position="84"/>
    </location>
</feature>
<sequence>MMVLSISMIVLSVAFLVLIIKLINSSTFTLEHSLMWLGTGVVMIIFSLFPGIPEYFSDLLGFETMSNFLLVMAVLFSLVQLIIFTKHITKQSHDIKRLVQELSILKEKVERKEK</sequence>
<reference evidence="2 3" key="1">
    <citation type="submission" date="2017-05" db="EMBL/GenBank/DDBJ databases">
        <title>Vagococcus spp. assemblies.</title>
        <authorList>
            <person name="Gulvik C.A."/>
        </authorList>
    </citation>
    <scope>NUCLEOTIDE SEQUENCE [LARGE SCALE GENOMIC DNA]</scope>
    <source>
        <strain evidence="2 3">NCFB 2497</strain>
    </source>
</reference>
<organism evidence="2 3">
    <name type="scientific">Vagococcus fluvialis</name>
    <dbReference type="NCBI Taxonomy" id="2738"/>
    <lineage>
        <taxon>Bacteria</taxon>
        <taxon>Bacillati</taxon>
        <taxon>Bacillota</taxon>
        <taxon>Bacilli</taxon>
        <taxon>Lactobacillales</taxon>
        <taxon>Enterococcaceae</taxon>
        <taxon>Vagococcus</taxon>
    </lineage>
</organism>
<keyword evidence="3" id="KW-1185">Reference proteome</keyword>
<dbReference type="Proteomes" id="UP000288197">
    <property type="component" value="Unassembled WGS sequence"/>
</dbReference>
<evidence type="ECO:0000313" key="2">
    <source>
        <dbReference type="EMBL" id="RSU02185.1"/>
    </source>
</evidence>
<keyword evidence="1" id="KW-1133">Transmembrane helix</keyword>
<keyword evidence="1" id="KW-0472">Membrane</keyword>
<keyword evidence="1" id="KW-0812">Transmembrane</keyword>